<evidence type="ECO:0000256" key="2">
    <source>
        <dbReference type="ARBA" id="ARBA00022980"/>
    </source>
</evidence>
<dbReference type="GO" id="GO:0006412">
    <property type="term" value="P:translation"/>
    <property type="evidence" value="ECO:0007669"/>
    <property type="project" value="InterPro"/>
</dbReference>
<dbReference type="AlphaFoldDB" id="A0A1C9JBN8"/>
<dbReference type="InterPro" id="IPR012678">
    <property type="entry name" value="Ribosomal_uL23/eL15/eS24_sf"/>
</dbReference>
<dbReference type="GO" id="GO:0005840">
    <property type="term" value="C:ribosome"/>
    <property type="evidence" value="ECO:0007669"/>
    <property type="project" value="UniProtKB-KW"/>
</dbReference>
<reference evidence="5" key="2">
    <citation type="submission" date="2016-08" db="EMBL/GenBank/DDBJ databases">
        <authorList>
            <person name="Seilhamer J.J."/>
        </authorList>
    </citation>
    <scope>NUCLEOTIDE SEQUENCE</scope>
</reference>
<dbReference type="RefSeq" id="YP_009306347.1">
    <property type="nucleotide sequence ID" value="NC_031368.1"/>
</dbReference>
<keyword evidence="3" id="KW-0687">Ribonucleoprotein</keyword>
<dbReference type="EMBL" id="KX808498">
    <property type="protein sequence ID" value="AOP19251.1"/>
    <property type="molecule type" value="Genomic_DNA"/>
</dbReference>
<evidence type="ECO:0000256" key="4">
    <source>
        <dbReference type="ARBA" id="ARBA00035287"/>
    </source>
</evidence>
<evidence type="ECO:0000313" key="5">
    <source>
        <dbReference type="EMBL" id="AOP19251.1"/>
    </source>
</evidence>
<keyword evidence="2 5" id="KW-0689">Ribosomal protein</keyword>
<sequence>MFDFLNKPLITEKATQLIEKQQYSFEVNSRLNKSQIKAILELFYGIPIQWIKISKLKRLRSGSPVRSGAPRGPFPDPKKKVIIKFSKQIPIFE</sequence>
<comment type="similarity">
    <text evidence="1">Belongs to the universal ribosomal protein uL23 family.</text>
</comment>
<keyword evidence="5" id="KW-0150">Chloroplast</keyword>
<evidence type="ECO:0000256" key="1">
    <source>
        <dbReference type="ARBA" id="ARBA00006700"/>
    </source>
</evidence>
<protein>
    <recommendedName>
        <fullName evidence="4">Large ribosomal subunit protein uL23c</fullName>
    </recommendedName>
</protein>
<reference evidence="5" key="1">
    <citation type="journal article" date="2016" name="Genome Biol. Evol.">
        <title>Evolutionary Dynamics of Chloroplast Genomes in Low Light: A Case Study of the Endolithic Green Alga Ostreobium quekettii.</title>
        <authorList>
            <person name="R Marcelino V."/>
            <person name="Cremen M.C."/>
            <person name="Jackson C.J."/>
            <person name="Larkum A.A."/>
            <person name="Verbruggen H."/>
        </authorList>
    </citation>
    <scope>NUCLEOTIDE SEQUENCE</scope>
</reference>
<dbReference type="GeneID" id="29288748"/>
<dbReference type="GO" id="GO:0003735">
    <property type="term" value="F:structural constituent of ribosome"/>
    <property type="evidence" value="ECO:0007669"/>
    <property type="project" value="InterPro"/>
</dbReference>
<geneLocation type="chloroplast" evidence="5"/>
<dbReference type="InterPro" id="IPR013025">
    <property type="entry name" value="Ribosomal_uL23-like"/>
</dbReference>
<keyword evidence="5" id="KW-0934">Plastid</keyword>
<proteinExistence type="inferred from homology"/>
<accession>A0A1C9JBN8</accession>
<dbReference type="SUPFAM" id="SSF54189">
    <property type="entry name" value="Ribosomal proteins S24e, L23 and L15e"/>
    <property type="match status" value="1"/>
</dbReference>
<name>A0A1C9JBN8_9CHLO</name>
<organism evidence="5">
    <name type="scientific">Caulerpa cliftonii</name>
    <dbReference type="NCBI Taxonomy" id="1004391"/>
    <lineage>
        <taxon>Eukaryota</taxon>
        <taxon>Viridiplantae</taxon>
        <taxon>Chlorophyta</taxon>
        <taxon>core chlorophytes</taxon>
        <taxon>Ulvophyceae</taxon>
        <taxon>TCBD clade</taxon>
        <taxon>Bryopsidales</taxon>
        <taxon>Halimedineae</taxon>
        <taxon>Caulerpaceae</taxon>
        <taxon>Caulerpa</taxon>
    </lineage>
</organism>
<dbReference type="GO" id="GO:1990904">
    <property type="term" value="C:ribonucleoprotein complex"/>
    <property type="evidence" value="ECO:0007669"/>
    <property type="project" value="UniProtKB-KW"/>
</dbReference>
<gene>
    <name evidence="5" type="primary">rpl23</name>
</gene>
<dbReference type="Pfam" id="PF00276">
    <property type="entry name" value="Ribosomal_L23"/>
    <property type="match status" value="1"/>
</dbReference>
<dbReference type="Gene3D" id="3.30.70.330">
    <property type="match status" value="1"/>
</dbReference>
<evidence type="ECO:0000256" key="3">
    <source>
        <dbReference type="ARBA" id="ARBA00023274"/>
    </source>
</evidence>
<dbReference type="InterPro" id="IPR012677">
    <property type="entry name" value="Nucleotide-bd_a/b_plait_sf"/>
</dbReference>